<dbReference type="Pfam" id="PF07690">
    <property type="entry name" value="MFS_1"/>
    <property type="match status" value="1"/>
</dbReference>
<dbReference type="GO" id="GO:0016020">
    <property type="term" value="C:membrane"/>
    <property type="evidence" value="ECO:0007669"/>
    <property type="project" value="UniProtKB-SubCell"/>
</dbReference>
<evidence type="ECO:0000259" key="6">
    <source>
        <dbReference type="PROSITE" id="PS50850"/>
    </source>
</evidence>
<feature type="transmembrane region" description="Helical" evidence="5">
    <location>
        <begin position="297"/>
        <end position="314"/>
    </location>
</feature>
<evidence type="ECO:0000256" key="3">
    <source>
        <dbReference type="ARBA" id="ARBA00022989"/>
    </source>
</evidence>
<dbReference type="PANTHER" id="PTHR42718:SF42">
    <property type="entry name" value="EXPORT PROTEIN"/>
    <property type="match status" value="1"/>
</dbReference>
<dbReference type="InterPro" id="IPR020846">
    <property type="entry name" value="MFS_dom"/>
</dbReference>
<dbReference type="PANTHER" id="PTHR42718">
    <property type="entry name" value="MAJOR FACILITATOR SUPERFAMILY MULTIDRUG TRANSPORTER MFSC"/>
    <property type="match status" value="1"/>
</dbReference>
<keyword evidence="3 5" id="KW-1133">Transmembrane helix</keyword>
<evidence type="ECO:0000256" key="2">
    <source>
        <dbReference type="ARBA" id="ARBA00022692"/>
    </source>
</evidence>
<keyword evidence="2 5" id="KW-0812">Transmembrane</keyword>
<name>A0A094PQB4_9ZZZZ</name>
<dbReference type="PROSITE" id="PS50850">
    <property type="entry name" value="MFS"/>
    <property type="match status" value="1"/>
</dbReference>
<feature type="transmembrane region" description="Helical" evidence="5">
    <location>
        <begin position="133"/>
        <end position="155"/>
    </location>
</feature>
<feature type="transmembrane region" description="Helical" evidence="5">
    <location>
        <begin position="225"/>
        <end position="244"/>
    </location>
</feature>
<dbReference type="SUPFAM" id="SSF103473">
    <property type="entry name" value="MFS general substrate transporter"/>
    <property type="match status" value="1"/>
</dbReference>
<dbReference type="InterPro" id="IPR011701">
    <property type="entry name" value="MFS"/>
</dbReference>
<dbReference type="InterPro" id="IPR036259">
    <property type="entry name" value="MFS_trans_sf"/>
</dbReference>
<feature type="transmembrane region" description="Helical" evidence="5">
    <location>
        <begin position="265"/>
        <end position="285"/>
    </location>
</feature>
<protein>
    <recommendedName>
        <fullName evidence="6">Major facilitator superfamily (MFS) profile domain-containing protein</fullName>
    </recommendedName>
</protein>
<sequence>MNQQVSRLTLPTIALSLMTVVSAVAGLSLALPTIAVELGASQTELTWIVDSYTVVFAGLLLIAGAIGDRIGRQRILLIGLLIFAVAGFIGFYANSAETVILARIVMGMGAAAIMPSTLSVITTSFPPESRGKAIGIWVGVAGGGAVLGLFATALLLEWFNWNSFFALNYTLAIISIIGTTRVPESRESEDKKLDWTGGLLSILGIGGLVFGIIEGPEKGWDSVESASGIIVGSLALIGFVLWELRSANPLLDPRLFKLRGFSSGTLSITIQFFAQFGFLFVGMQYLQFVDGKSPLEAATQLLWLPLVVLPGSRLAGALSKKVPQKILGSIGLAIFAYSLFHFSSLPVEFDYWYFTIGILLFGTGLALSATPATVAITSALPDEKQGVASAVNDTAREIGSAIGIAILGAALTNTYKSEISIATSSLPAEFGEKIERSIAFTQMQPPAPLADKWEQLVEAGLQAFNSGVQSSLTIAGWVALAGAVFVAVVAPRKVKPSGL</sequence>
<feature type="domain" description="Major facilitator superfamily (MFS) profile" evidence="6">
    <location>
        <begin position="7"/>
        <end position="494"/>
    </location>
</feature>
<feature type="transmembrane region" description="Helical" evidence="5">
    <location>
        <begin position="161"/>
        <end position="183"/>
    </location>
</feature>
<comment type="subcellular location">
    <subcellularLocation>
        <location evidence="1">Membrane</location>
        <topology evidence="1">Multi-pass membrane protein</topology>
    </subcellularLocation>
</comment>
<organism evidence="7">
    <name type="scientific">freshwater metagenome</name>
    <dbReference type="NCBI Taxonomy" id="449393"/>
    <lineage>
        <taxon>unclassified sequences</taxon>
        <taxon>metagenomes</taxon>
        <taxon>ecological metagenomes</taxon>
    </lineage>
</organism>
<evidence type="ECO:0000256" key="4">
    <source>
        <dbReference type="ARBA" id="ARBA00023136"/>
    </source>
</evidence>
<feature type="transmembrane region" description="Helical" evidence="5">
    <location>
        <begin position="75"/>
        <end position="94"/>
    </location>
</feature>
<dbReference type="AlphaFoldDB" id="A0A094PQB4"/>
<evidence type="ECO:0000256" key="5">
    <source>
        <dbReference type="SAM" id="Phobius"/>
    </source>
</evidence>
<comment type="caution">
    <text evidence="7">The sequence shown here is derived from an EMBL/GenBank/DDBJ whole genome shotgun (WGS) entry which is preliminary data.</text>
</comment>
<evidence type="ECO:0000256" key="1">
    <source>
        <dbReference type="ARBA" id="ARBA00004141"/>
    </source>
</evidence>
<keyword evidence="4 5" id="KW-0472">Membrane</keyword>
<evidence type="ECO:0000313" key="7">
    <source>
        <dbReference type="EMBL" id="KGA13915.1"/>
    </source>
</evidence>
<feature type="transmembrane region" description="Helical" evidence="5">
    <location>
        <begin position="47"/>
        <end position="66"/>
    </location>
</feature>
<dbReference type="GO" id="GO:0022857">
    <property type="term" value="F:transmembrane transporter activity"/>
    <property type="evidence" value="ECO:0007669"/>
    <property type="project" value="InterPro"/>
</dbReference>
<dbReference type="Gene3D" id="1.20.1720.10">
    <property type="entry name" value="Multidrug resistance protein D"/>
    <property type="match status" value="1"/>
</dbReference>
<dbReference type="EMBL" id="JNSL01000167">
    <property type="protein sequence ID" value="KGA13915.1"/>
    <property type="molecule type" value="Genomic_DNA"/>
</dbReference>
<reference evidence="7" key="1">
    <citation type="submission" date="2014-06" db="EMBL/GenBank/DDBJ databases">
        <title>Key roles for freshwater Actinobacteria revealed by deep metagenomic sequencing.</title>
        <authorList>
            <person name="Ghai R."/>
            <person name="Mizuno C.M."/>
            <person name="Picazo A."/>
            <person name="Camacho A."/>
            <person name="Rodriguez-Valera F."/>
        </authorList>
    </citation>
    <scope>NUCLEOTIDE SEQUENCE</scope>
</reference>
<feature type="transmembrane region" description="Helical" evidence="5">
    <location>
        <begin position="12"/>
        <end position="35"/>
    </location>
</feature>
<feature type="transmembrane region" description="Helical" evidence="5">
    <location>
        <begin position="195"/>
        <end position="213"/>
    </location>
</feature>
<accession>A0A094PQB4</accession>
<gene>
    <name evidence="7" type="ORF">GM51_18525</name>
</gene>
<feature type="transmembrane region" description="Helical" evidence="5">
    <location>
        <begin position="472"/>
        <end position="490"/>
    </location>
</feature>
<feature type="transmembrane region" description="Helical" evidence="5">
    <location>
        <begin position="326"/>
        <end position="345"/>
    </location>
</feature>
<proteinExistence type="predicted"/>
<dbReference type="Gene3D" id="1.20.1250.20">
    <property type="entry name" value="MFS general substrate transporter like domains"/>
    <property type="match status" value="1"/>
</dbReference>
<feature type="transmembrane region" description="Helical" evidence="5">
    <location>
        <begin position="100"/>
        <end position="121"/>
    </location>
</feature>
<dbReference type="CDD" id="cd17321">
    <property type="entry name" value="MFS_MMR_MDR_like"/>
    <property type="match status" value="1"/>
</dbReference>
<feature type="transmembrane region" description="Helical" evidence="5">
    <location>
        <begin position="351"/>
        <end position="376"/>
    </location>
</feature>